<accession>A0AAV4NBX9</accession>
<dbReference type="Proteomes" id="UP001054945">
    <property type="component" value="Unassembled WGS sequence"/>
</dbReference>
<evidence type="ECO:0000313" key="1">
    <source>
        <dbReference type="EMBL" id="GIX81825.1"/>
    </source>
</evidence>
<protein>
    <submittedName>
        <fullName evidence="1">Uncharacterized protein</fullName>
    </submittedName>
</protein>
<evidence type="ECO:0000313" key="2">
    <source>
        <dbReference type="Proteomes" id="UP001054945"/>
    </source>
</evidence>
<keyword evidence="2" id="KW-1185">Reference proteome</keyword>
<gene>
    <name evidence="1" type="ORF">CEXT_385401</name>
</gene>
<organism evidence="1 2">
    <name type="scientific">Caerostris extrusa</name>
    <name type="common">Bark spider</name>
    <name type="synonym">Caerostris bankana</name>
    <dbReference type="NCBI Taxonomy" id="172846"/>
    <lineage>
        <taxon>Eukaryota</taxon>
        <taxon>Metazoa</taxon>
        <taxon>Ecdysozoa</taxon>
        <taxon>Arthropoda</taxon>
        <taxon>Chelicerata</taxon>
        <taxon>Arachnida</taxon>
        <taxon>Araneae</taxon>
        <taxon>Araneomorphae</taxon>
        <taxon>Entelegynae</taxon>
        <taxon>Araneoidea</taxon>
        <taxon>Araneidae</taxon>
        <taxon>Caerostris</taxon>
    </lineage>
</organism>
<name>A0AAV4NBX9_CAEEX</name>
<sequence>MQLLSEIFEITLDSNPLMGSTAVPAFRRDEFMHVCNYCEIRFHLWALLQSLFSDVTRLCTYAYYLRFFVITVTSNPLMGSTADAVFKHDEIMHL</sequence>
<dbReference type="EMBL" id="BPLR01003171">
    <property type="protein sequence ID" value="GIX81825.1"/>
    <property type="molecule type" value="Genomic_DNA"/>
</dbReference>
<proteinExistence type="predicted"/>
<dbReference type="AlphaFoldDB" id="A0AAV4NBX9"/>
<comment type="caution">
    <text evidence="1">The sequence shown here is derived from an EMBL/GenBank/DDBJ whole genome shotgun (WGS) entry which is preliminary data.</text>
</comment>
<reference evidence="1 2" key="1">
    <citation type="submission" date="2021-06" db="EMBL/GenBank/DDBJ databases">
        <title>Caerostris extrusa draft genome.</title>
        <authorList>
            <person name="Kono N."/>
            <person name="Arakawa K."/>
        </authorList>
    </citation>
    <scope>NUCLEOTIDE SEQUENCE [LARGE SCALE GENOMIC DNA]</scope>
</reference>